<name>A0ACB7SME4_HYAAI</name>
<gene>
    <name evidence="1" type="ORF">HPB50_004574</name>
</gene>
<protein>
    <submittedName>
        <fullName evidence="1">Uncharacterized protein</fullName>
    </submittedName>
</protein>
<proteinExistence type="predicted"/>
<evidence type="ECO:0000313" key="1">
    <source>
        <dbReference type="EMBL" id="KAH6935201.1"/>
    </source>
</evidence>
<dbReference type="Proteomes" id="UP000821845">
    <property type="component" value="Chromosome 3"/>
</dbReference>
<sequence length="205" mass="23168">MPAAVALSMNYAKIGRFDHCVEARPAPWQCRHVDHKNRFEKRILWAEVAGAVLPDVSDAGHPVMGTHWGNVPRQHCWEKHHTVTLTASCRSRVESNQGALPAASPSTDSQAIVSDLSDQEIAASEAAYEEPSPAPRRRQRKRKREDEDLQRQLDEVSSLLEKHKPPDEHEHFAMSLASRMSAVKPENVLEMLVKLLQVIQMFKEK</sequence>
<evidence type="ECO:0000313" key="2">
    <source>
        <dbReference type="Proteomes" id="UP000821845"/>
    </source>
</evidence>
<keyword evidence="2" id="KW-1185">Reference proteome</keyword>
<comment type="caution">
    <text evidence="1">The sequence shown here is derived from an EMBL/GenBank/DDBJ whole genome shotgun (WGS) entry which is preliminary data.</text>
</comment>
<reference evidence="1" key="1">
    <citation type="submission" date="2020-05" db="EMBL/GenBank/DDBJ databases">
        <title>Large-scale comparative analyses of tick genomes elucidate their genetic diversity and vector capacities.</title>
        <authorList>
            <person name="Jia N."/>
            <person name="Wang J."/>
            <person name="Shi W."/>
            <person name="Du L."/>
            <person name="Sun Y."/>
            <person name="Zhan W."/>
            <person name="Jiang J."/>
            <person name="Wang Q."/>
            <person name="Zhang B."/>
            <person name="Ji P."/>
            <person name="Sakyi L.B."/>
            <person name="Cui X."/>
            <person name="Yuan T."/>
            <person name="Jiang B."/>
            <person name="Yang W."/>
            <person name="Lam T.T.-Y."/>
            <person name="Chang Q."/>
            <person name="Ding S."/>
            <person name="Wang X."/>
            <person name="Zhu J."/>
            <person name="Ruan X."/>
            <person name="Zhao L."/>
            <person name="Wei J."/>
            <person name="Que T."/>
            <person name="Du C."/>
            <person name="Cheng J."/>
            <person name="Dai P."/>
            <person name="Han X."/>
            <person name="Huang E."/>
            <person name="Gao Y."/>
            <person name="Liu J."/>
            <person name="Shao H."/>
            <person name="Ye R."/>
            <person name="Li L."/>
            <person name="Wei W."/>
            <person name="Wang X."/>
            <person name="Wang C."/>
            <person name="Yang T."/>
            <person name="Huo Q."/>
            <person name="Li W."/>
            <person name="Guo W."/>
            <person name="Chen H."/>
            <person name="Zhou L."/>
            <person name="Ni X."/>
            <person name="Tian J."/>
            <person name="Zhou Y."/>
            <person name="Sheng Y."/>
            <person name="Liu T."/>
            <person name="Pan Y."/>
            <person name="Xia L."/>
            <person name="Li J."/>
            <person name="Zhao F."/>
            <person name="Cao W."/>
        </authorList>
    </citation>
    <scope>NUCLEOTIDE SEQUENCE</scope>
    <source>
        <strain evidence="1">Hyas-2018</strain>
    </source>
</reference>
<accession>A0ACB7SME4</accession>
<dbReference type="EMBL" id="CM023483">
    <property type="protein sequence ID" value="KAH6935201.1"/>
    <property type="molecule type" value="Genomic_DNA"/>
</dbReference>
<organism evidence="1 2">
    <name type="scientific">Hyalomma asiaticum</name>
    <name type="common">Tick</name>
    <dbReference type="NCBI Taxonomy" id="266040"/>
    <lineage>
        <taxon>Eukaryota</taxon>
        <taxon>Metazoa</taxon>
        <taxon>Ecdysozoa</taxon>
        <taxon>Arthropoda</taxon>
        <taxon>Chelicerata</taxon>
        <taxon>Arachnida</taxon>
        <taxon>Acari</taxon>
        <taxon>Parasitiformes</taxon>
        <taxon>Ixodida</taxon>
        <taxon>Ixodoidea</taxon>
        <taxon>Ixodidae</taxon>
        <taxon>Hyalomminae</taxon>
        <taxon>Hyalomma</taxon>
    </lineage>
</organism>